<evidence type="ECO:0000313" key="1">
    <source>
        <dbReference type="EMBL" id="MBP2478849.1"/>
    </source>
</evidence>
<dbReference type="SUPFAM" id="SSF159468">
    <property type="entry name" value="AtpF-like"/>
    <property type="match status" value="1"/>
</dbReference>
<dbReference type="InterPro" id="IPR036906">
    <property type="entry name" value="ATPase_V1_fsu_sf"/>
</dbReference>
<name>A0ABS5AQK2_9PSEU</name>
<sequence>MARMVVLGERALVAGWALAGAVVHPAEGAAQVRAAWHALAEDVAVVVLTPAAAAHLGAVSGFGEPLTVVLPA</sequence>
<comment type="caution">
    <text evidence="1">The sequence shown here is derived from an EMBL/GenBank/DDBJ whole genome shotgun (WGS) entry which is preliminary data.</text>
</comment>
<proteinExistence type="predicted"/>
<dbReference type="RefSeq" id="WP_169733837.1">
    <property type="nucleotide sequence ID" value="NZ_JAGIOO010000001.1"/>
</dbReference>
<dbReference type="EMBL" id="JAGIOO010000001">
    <property type="protein sequence ID" value="MBP2478849.1"/>
    <property type="molecule type" value="Genomic_DNA"/>
</dbReference>
<accession>A0ABS5AQK2</accession>
<dbReference type="Proteomes" id="UP001519363">
    <property type="component" value="Unassembled WGS sequence"/>
</dbReference>
<organism evidence="1 2">
    <name type="scientific">Crossiella equi</name>
    <dbReference type="NCBI Taxonomy" id="130796"/>
    <lineage>
        <taxon>Bacteria</taxon>
        <taxon>Bacillati</taxon>
        <taxon>Actinomycetota</taxon>
        <taxon>Actinomycetes</taxon>
        <taxon>Pseudonocardiales</taxon>
        <taxon>Pseudonocardiaceae</taxon>
        <taxon>Crossiella</taxon>
    </lineage>
</organism>
<reference evidence="1 2" key="1">
    <citation type="submission" date="2021-03" db="EMBL/GenBank/DDBJ databases">
        <title>Sequencing the genomes of 1000 actinobacteria strains.</title>
        <authorList>
            <person name="Klenk H.-P."/>
        </authorList>
    </citation>
    <scope>NUCLEOTIDE SEQUENCE [LARGE SCALE GENOMIC DNA]</scope>
    <source>
        <strain evidence="1 2">DSM 44580</strain>
    </source>
</reference>
<dbReference type="Gene3D" id="3.40.50.10580">
    <property type="entry name" value="ATPase, V1 complex, subunit F"/>
    <property type="match status" value="1"/>
</dbReference>
<keyword evidence="2" id="KW-1185">Reference proteome</keyword>
<evidence type="ECO:0000313" key="2">
    <source>
        <dbReference type="Proteomes" id="UP001519363"/>
    </source>
</evidence>
<protein>
    <submittedName>
        <fullName evidence="1">Vacuolar-type H+-ATPase subunit F/Vma7</fullName>
    </submittedName>
</protein>
<gene>
    <name evidence="1" type="ORF">JOF53_007721</name>
</gene>